<evidence type="ECO:0000256" key="2">
    <source>
        <dbReference type="ARBA" id="ARBA00023125"/>
    </source>
</evidence>
<dbReference type="GO" id="GO:0003677">
    <property type="term" value="F:DNA binding"/>
    <property type="evidence" value="ECO:0007669"/>
    <property type="project" value="UniProtKB-UniRule"/>
</dbReference>
<evidence type="ECO:0000256" key="1">
    <source>
        <dbReference type="ARBA" id="ARBA00023015"/>
    </source>
</evidence>
<dbReference type="PANTHER" id="PTHR47506:SF7">
    <property type="entry name" value="TRANSCRIPTIONAL REGULATORY PROTEIN"/>
    <property type="match status" value="1"/>
</dbReference>
<sequence length="193" mass="20516">MRYASTHKNETRQKLLDSSRAIAKKGGFASTGVDALMASIGLTGGAFYSHFPSKQALFEALVAEEMENSSSMLAGDKDAPDNHVAKCVRDYLSSFHAMNPDVGCALPVLGAEIARAGPEVRSTVEAALKRTQKSWSARTGDADAAWALIAQCVGAVVLARAVESERTRKEILAASRRFIDKAERKGASAPTSS</sequence>
<dbReference type="KEGG" id="rsb:RS694_12955"/>
<dbReference type="Proteomes" id="UP000186110">
    <property type="component" value="Chromosome"/>
</dbReference>
<dbReference type="SUPFAM" id="SSF46689">
    <property type="entry name" value="Homeodomain-like"/>
    <property type="match status" value="1"/>
</dbReference>
<dbReference type="eggNOG" id="COG1309">
    <property type="taxonomic scope" value="Bacteria"/>
</dbReference>
<dbReference type="AlphaFoldDB" id="A0A1P8KBG0"/>
<evidence type="ECO:0000256" key="4">
    <source>
        <dbReference type="PROSITE-ProRule" id="PRU00335"/>
    </source>
</evidence>
<evidence type="ECO:0000256" key="3">
    <source>
        <dbReference type="ARBA" id="ARBA00023163"/>
    </source>
</evidence>
<feature type="domain" description="HTH tetR-type" evidence="5">
    <location>
        <begin position="9"/>
        <end position="69"/>
    </location>
</feature>
<dbReference type="PRINTS" id="PR00455">
    <property type="entry name" value="HTHTETR"/>
</dbReference>
<dbReference type="EMBL" id="CP019239">
    <property type="protein sequence ID" value="APW43348.1"/>
    <property type="molecule type" value="Genomic_DNA"/>
</dbReference>
<dbReference type="PANTHER" id="PTHR47506">
    <property type="entry name" value="TRANSCRIPTIONAL REGULATORY PROTEIN"/>
    <property type="match status" value="1"/>
</dbReference>
<dbReference type="PROSITE" id="PS50977">
    <property type="entry name" value="HTH_TETR_2"/>
    <property type="match status" value="1"/>
</dbReference>
<dbReference type="STRING" id="1484693.RS694_12955"/>
<dbReference type="Pfam" id="PF00440">
    <property type="entry name" value="TetR_N"/>
    <property type="match status" value="1"/>
</dbReference>
<keyword evidence="1" id="KW-0805">Transcription regulation</keyword>
<dbReference type="RefSeq" id="WP_029707246.1">
    <property type="nucleotide sequence ID" value="NZ_CP019239.1"/>
</dbReference>
<accession>A0A1P8KBG0</accession>
<name>A0A1P8KBG0_9BURK</name>
<dbReference type="InterPro" id="IPR036271">
    <property type="entry name" value="Tet_transcr_reg_TetR-rel_C_sf"/>
</dbReference>
<evidence type="ECO:0000259" key="5">
    <source>
        <dbReference type="PROSITE" id="PS50977"/>
    </source>
</evidence>
<keyword evidence="2 4" id="KW-0238">DNA-binding</keyword>
<dbReference type="Gene3D" id="1.10.357.10">
    <property type="entry name" value="Tetracycline Repressor, domain 2"/>
    <property type="match status" value="1"/>
</dbReference>
<gene>
    <name evidence="6" type="ORF">RS694_12955</name>
</gene>
<proteinExistence type="predicted"/>
<feature type="DNA-binding region" description="H-T-H motif" evidence="4">
    <location>
        <begin position="32"/>
        <end position="51"/>
    </location>
</feature>
<evidence type="ECO:0000313" key="7">
    <source>
        <dbReference type="Proteomes" id="UP000186110"/>
    </source>
</evidence>
<dbReference type="InterPro" id="IPR001647">
    <property type="entry name" value="HTH_TetR"/>
</dbReference>
<keyword evidence="7" id="KW-1185">Reference proteome</keyword>
<dbReference type="SUPFAM" id="SSF48498">
    <property type="entry name" value="Tetracyclin repressor-like, C-terminal domain"/>
    <property type="match status" value="1"/>
</dbReference>
<protein>
    <submittedName>
        <fullName evidence="6">TetR family transcriptional regulator</fullName>
    </submittedName>
</protein>
<reference evidence="6 7" key="1">
    <citation type="submission" date="2017-01" db="EMBL/GenBank/DDBJ databases">
        <authorList>
            <person name="Mah S.A."/>
            <person name="Swanson W.J."/>
            <person name="Moy G.W."/>
            <person name="Vacquier V.D."/>
        </authorList>
    </citation>
    <scope>NUCLEOTIDE SEQUENCE [LARGE SCALE GENOMIC DNA]</scope>
    <source>
        <strain evidence="6 7">DSM 22694</strain>
    </source>
</reference>
<keyword evidence="3" id="KW-0804">Transcription</keyword>
<organism evidence="6 7">
    <name type="scientific">Rhodoferax saidenbachensis</name>
    <dbReference type="NCBI Taxonomy" id="1484693"/>
    <lineage>
        <taxon>Bacteria</taxon>
        <taxon>Pseudomonadati</taxon>
        <taxon>Pseudomonadota</taxon>
        <taxon>Betaproteobacteria</taxon>
        <taxon>Burkholderiales</taxon>
        <taxon>Comamonadaceae</taxon>
        <taxon>Rhodoferax</taxon>
    </lineage>
</organism>
<dbReference type="InterPro" id="IPR009057">
    <property type="entry name" value="Homeodomain-like_sf"/>
</dbReference>
<evidence type="ECO:0000313" key="6">
    <source>
        <dbReference type="EMBL" id="APW43348.1"/>
    </source>
</evidence>
<dbReference type="Gene3D" id="1.10.10.60">
    <property type="entry name" value="Homeodomain-like"/>
    <property type="match status" value="1"/>
</dbReference>